<dbReference type="Gene3D" id="3.30.70.100">
    <property type="match status" value="1"/>
</dbReference>
<accession>A0A6J6ZG49</accession>
<feature type="domain" description="EthD" evidence="1">
    <location>
        <begin position="11"/>
        <end position="98"/>
    </location>
</feature>
<organism evidence="2">
    <name type="scientific">freshwater metagenome</name>
    <dbReference type="NCBI Taxonomy" id="449393"/>
    <lineage>
        <taxon>unclassified sequences</taxon>
        <taxon>metagenomes</taxon>
        <taxon>ecological metagenomes</taxon>
    </lineage>
</organism>
<dbReference type="EMBL" id="CAFBPM010000016">
    <property type="protein sequence ID" value="CAB5029084.1"/>
    <property type="molecule type" value="Genomic_DNA"/>
</dbReference>
<dbReference type="InterPro" id="IPR011008">
    <property type="entry name" value="Dimeric_a/b-barrel"/>
</dbReference>
<dbReference type="Pfam" id="PF07110">
    <property type="entry name" value="EthD"/>
    <property type="match status" value="1"/>
</dbReference>
<dbReference type="NCBIfam" id="TIGR02118">
    <property type="entry name" value="EthD family reductase"/>
    <property type="match status" value="1"/>
</dbReference>
<sequence length="118" mass="13749">MVRLTCVLRRKEGTSPQEFHEHWEQVHAPLIARLNSGSHVLRYEQYPRALDTYDGDDDRSGFDGVTLQWFASMDEYHAHMAEADFAEMWEDIASFLDTDSLHFVVTEEPGRLIFDRST</sequence>
<evidence type="ECO:0000313" key="4">
    <source>
        <dbReference type="EMBL" id="CAB5029084.1"/>
    </source>
</evidence>
<dbReference type="GO" id="GO:0016491">
    <property type="term" value="F:oxidoreductase activity"/>
    <property type="evidence" value="ECO:0007669"/>
    <property type="project" value="InterPro"/>
</dbReference>
<protein>
    <submittedName>
        <fullName evidence="2">Unannotated protein</fullName>
    </submittedName>
</protein>
<dbReference type="SUPFAM" id="SSF54909">
    <property type="entry name" value="Dimeric alpha+beta barrel"/>
    <property type="match status" value="1"/>
</dbReference>
<proteinExistence type="predicted"/>
<dbReference type="InterPro" id="IPR009799">
    <property type="entry name" value="EthD_dom"/>
</dbReference>
<evidence type="ECO:0000313" key="2">
    <source>
        <dbReference type="EMBL" id="CAB4816347.1"/>
    </source>
</evidence>
<evidence type="ECO:0000313" key="3">
    <source>
        <dbReference type="EMBL" id="CAB4875790.1"/>
    </source>
</evidence>
<reference evidence="2" key="1">
    <citation type="submission" date="2020-05" db="EMBL/GenBank/DDBJ databases">
        <authorList>
            <person name="Chiriac C."/>
            <person name="Salcher M."/>
            <person name="Ghai R."/>
            <person name="Kavagutti S V."/>
        </authorList>
    </citation>
    <scope>NUCLEOTIDE SEQUENCE</scope>
</reference>
<dbReference type="AlphaFoldDB" id="A0A6J6ZG49"/>
<dbReference type="EMBL" id="CAFBLT010000001">
    <property type="protein sequence ID" value="CAB4875790.1"/>
    <property type="molecule type" value="Genomic_DNA"/>
</dbReference>
<name>A0A6J6ZG49_9ZZZZ</name>
<dbReference type="EMBL" id="CAFABE010000002">
    <property type="protein sequence ID" value="CAB4816347.1"/>
    <property type="molecule type" value="Genomic_DNA"/>
</dbReference>
<gene>
    <name evidence="2" type="ORF">UFOPK3164_00089</name>
    <name evidence="3" type="ORF">UFOPK3427_01117</name>
    <name evidence="4" type="ORF">UFOPK4112_01455</name>
</gene>
<evidence type="ECO:0000259" key="1">
    <source>
        <dbReference type="Pfam" id="PF07110"/>
    </source>
</evidence>